<feature type="compositionally biased region" description="Acidic residues" evidence="1">
    <location>
        <begin position="41"/>
        <end position="51"/>
    </location>
</feature>
<keyword evidence="3" id="KW-1185">Reference proteome</keyword>
<protein>
    <submittedName>
        <fullName evidence="2 4">Uncharacterized protein</fullName>
    </submittedName>
</protein>
<proteinExistence type="predicted"/>
<feature type="region of interest" description="Disordered" evidence="1">
    <location>
        <begin position="33"/>
        <end position="92"/>
    </location>
</feature>
<evidence type="ECO:0000313" key="4">
    <source>
        <dbReference type="WBParaSite" id="SSLN_0000266801-mRNA-1"/>
    </source>
</evidence>
<organism evidence="4">
    <name type="scientific">Schistocephalus solidus</name>
    <name type="common">Tapeworm</name>
    <dbReference type="NCBI Taxonomy" id="70667"/>
    <lineage>
        <taxon>Eukaryota</taxon>
        <taxon>Metazoa</taxon>
        <taxon>Spiralia</taxon>
        <taxon>Lophotrochozoa</taxon>
        <taxon>Platyhelminthes</taxon>
        <taxon>Cestoda</taxon>
        <taxon>Eucestoda</taxon>
        <taxon>Diphyllobothriidea</taxon>
        <taxon>Diphyllobothriidae</taxon>
        <taxon>Schistocephalus</taxon>
    </lineage>
</organism>
<gene>
    <name evidence="2" type="ORF">SSLN_LOCUS2581</name>
</gene>
<accession>A0A183SED3</accession>
<feature type="compositionally biased region" description="Basic and acidic residues" evidence="1">
    <location>
        <begin position="52"/>
        <end position="66"/>
    </location>
</feature>
<dbReference type="WBParaSite" id="SSLN_0000266801-mRNA-1">
    <property type="protein sequence ID" value="SSLN_0000266801-mRNA-1"/>
    <property type="gene ID" value="SSLN_0000266801"/>
</dbReference>
<reference evidence="2 3" key="2">
    <citation type="submission" date="2018-11" db="EMBL/GenBank/DDBJ databases">
        <authorList>
            <consortium name="Pathogen Informatics"/>
        </authorList>
    </citation>
    <scope>NUCLEOTIDE SEQUENCE [LARGE SCALE GENOMIC DNA]</scope>
    <source>
        <strain evidence="2 3">NST_G2</strain>
    </source>
</reference>
<dbReference type="AlphaFoldDB" id="A0A183SED3"/>
<evidence type="ECO:0000313" key="2">
    <source>
        <dbReference type="EMBL" id="VDL88966.1"/>
    </source>
</evidence>
<evidence type="ECO:0000256" key="1">
    <source>
        <dbReference type="SAM" id="MobiDB-lite"/>
    </source>
</evidence>
<dbReference type="Proteomes" id="UP000275846">
    <property type="component" value="Unassembled WGS sequence"/>
</dbReference>
<dbReference type="EMBL" id="UYSU01032289">
    <property type="protein sequence ID" value="VDL88966.1"/>
    <property type="molecule type" value="Genomic_DNA"/>
</dbReference>
<name>A0A183SED3_SCHSO</name>
<reference evidence="4" key="1">
    <citation type="submission" date="2016-06" db="UniProtKB">
        <authorList>
            <consortium name="WormBaseParasite"/>
        </authorList>
    </citation>
    <scope>IDENTIFICATION</scope>
</reference>
<evidence type="ECO:0000313" key="3">
    <source>
        <dbReference type="Proteomes" id="UP000275846"/>
    </source>
</evidence>
<sequence length="92" mass="10584">MHMLGGRKKPQDEEDVIVANSLETSHLLTPTTKQWARLKDDDEEEEEEEEVDFRREDPTQKADAKSPGRWMITPEMTPTSRPISCEGSRQEA</sequence>